<keyword evidence="9" id="KW-0067">ATP-binding</keyword>
<evidence type="ECO:0000256" key="9">
    <source>
        <dbReference type="ARBA" id="ARBA00022840"/>
    </source>
</evidence>
<dbReference type="SMART" id="SM00062">
    <property type="entry name" value="PBPb"/>
    <property type="match status" value="1"/>
</dbReference>
<feature type="domain" description="Response regulatory" evidence="14">
    <location>
        <begin position="830"/>
        <end position="946"/>
    </location>
</feature>
<dbReference type="InterPro" id="IPR001610">
    <property type="entry name" value="PAC"/>
</dbReference>
<dbReference type="GO" id="GO:0000155">
    <property type="term" value="F:phosphorelay sensor kinase activity"/>
    <property type="evidence" value="ECO:0007669"/>
    <property type="project" value="InterPro"/>
</dbReference>
<keyword evidence="8" id="KW-0418">Kinase</keyword>
<dbReference type="InterPro" id="IPR036890">
    <property type="entry name" value="HATPase_C_sf"/>
</dbReference>
<dbReference type="Pfam" id="PF13426">
    <property type="entry name" value="PAS_9"/>
    <property type="match status" value="1"/>
</dbReference>
<evidence type="ECO:0000256" key="8">
    <source>
        <dbReference type="ARBA" id="ARBA00022777"/>
    </source>
</evidence>
<dbReference type="InterPro" id="IPR018313">
    <property type="entry name" value="SBP_3_CS"/>
</dbReference>
<keyword evidence="4 11" id="KW-0597">Phosphoprotein</keyword>
<evidence type="ECO:0000256" key="2">
    <source>
        <dbReference type="ARBA" id="ARBA00010333"/>
    </source>
</evidence>
<dbReference type="PROSITE" id="PS50110">
    <property type="entry name" value="RESPONSE_REGULATORY"/>
    <property type="match status" value="1"/>
</dbReference>
<organism evidence="17 18">
    <name type="scientific">Dissulfurispira thermophila</name>
    <dbReference type="NCBI Taxonomy" id="2715679"/>
    <lineage>
        <taxon>Bacteria</taxon>
        <taxon>Pseudomonadati</taxon>
        <taxon>Nitrospirota</taxon>
        <taxon>Thermodesulfovibrionia</taxon>
        <taxon>Thermodesulfovibrionales</taxon>
        <taxon>Dissulfurispiraceae</taxon>
        <taxon>Dissulfurispira</taxon>
    </lineage>
</organism>
<keyword evidence="18" id="KW-1185">Reference proteome</keyword>
<dbReference type="InterPro" id="IPR013767">
    <property type="entry name" value="PAS_fold"/>
</dbReference>
<dbReference type="SUPFAM" id="SSF53850">
    <property type="entry name" value="Periplasmic binding protein-like II"/>
    <property type="match status" value="1"/>
</dbReference>
<feature type="domain" description="PAC" evidence="16">
    <location>
        <begin position="394"/>
        <end position="444"/>
    </location>
</feature>
<protein>
    <recommendedName>
        <fullName evidence="3">histidine kinase</fullName>
        <ecNumber evidence="3">2.7.13.3</ecNumber>
    </recommendedName>
</protein>
<accession>A0A7G1H4Z3</accession>
<evidence type="ECO:0000259" key="13">
    <source>
        <dbReference type="PROSITE" id="PS50109"/>
    </source>
</evidence>
<dbReference type="GO" id="GO:0015276">
    <property type="term" value="F:ligand-gated monoatomic ion channel activity"/>
    <property type="evidence" value="ECO:0007669"/>
    <property type="project" value="InterPro"/>
</dbReference>
<evidence type="ECO:0000256" key="10">
    <source>
        <dbReference type="ARBA" id="ARBA00023012"/>
    </source>
</evidence>
<dbReference type="PROSITE" id="PS50109">
    <property type="entry name" value="HIS_KIN"/>
    <property type="match status" value="1"/>
</dbReference>
<feature type="modified residue" description="4-aspartylphosphate" evidence="11">
    <location>
        <position position="881"/>
    </location>
</feature>
<reference evidence="17 18" key="1">
    <citation type="submission" date="2020-03" db="EMBL/GenBank/DDBJ databases">
        <title>Complete genome sequences of two sulfur-disproportionating bacterial strains T55J and Mzg5.</title>
        <authorList>
            <person name="Umezawa K."/>
            <person name="Kojima H."/>
            <person name="Kato Y."/>
            <person name="Fukui M."/>
        </authorList>
    </citation>
    <scope>NUCLEOTIDE SEQUENCE [LARGE SCALE GENOMIC DNA]</scope>
    <source>
        <strain evidence="17 18">T55J</strain>
    </source>
</reference>
<dbReference type="SUPFAM" id="SSF52172">
    <property type="entry name" value="CheY-like"/>
    <property type="match status" value="1"/>
</dbReference>
<evidence type="ECO:0000256" key="3">
    <source>
        <dbReference type="ARBA" id="ARBA00012438"/>
    </source>
</evidence>
<dbReference type="Gene3D" id="3.40.50.2300">
    <property type="match status" value="1"/>
</dbReference>
<sequence>MILLIFYVYYICGAYMVKVIIRLAISVFSIFIVLCSLPGYAFSSNKDTFEIKVAASIYEPFVFYEDGKLSGFDIDLLDTICKSNNIRYTIQVVPFQEMLSMLKEGKADIGIGAIYVTEERKAFINFTAPYLKTGIVYVIRADAQISSNLTNKTIGVKKTATGEAIARNLAKKFLNLKVITFDSTEDSLDALVDGKVDVVLNDYINTSALMHDKYRGKIKIKKGLLDLPQLLTNDYIAFAVNKQKRDLFEQIDTSIRKIVDSGMMKSLLERWQAIHTLPNYRKFIAYGLFIIIGTGLLIISIFRYHQKKQFYQLMHESEQRYRAITEHSPDAIITADLDGNIIFLNESAQKFFGYSSEELLGKSLTMLIPDACKSEHIFGFNRFIKTGKSHIIGKTYEIAGKKKDGTEFPIELSLSTWHIKGNRFFTGILRDITEKKKIEERLIDSESRFRSAIQEAPNPVIIHCDDGSIVLVNKRFTELTGYSLNQIDTFEKFANLAFPDPEYRQIMKERYQKIIDEGISQHGEDINFTCSDGSVRIWNIQLSHIGSWGDKKAVMCIARDVTEQRKLEEQLRQMQKMEVIGRFTGGIAHDFNNYLTAITGFSQLALMQIDNNHPARRNIENVVNSAEKASVLTRQLLAFSRRQVMQPQVVNLNTIVIDMTKIIKRIIGEDIQLRTVLDPDLWNVRVDPGQIEQVIMNLVSNARDAMPNGGMLTIQTTNALLDEEYAKRHVSVIPGNYVMIAVEDTGVGMTEDIKSHIFEPFFTTKELGKGTGLGLATVYGIIKQSGGNIWVYSEPGQGTIFKIYLPKSEEKVTSYVTTERIDTIPSGTETLLVVEDNNDVRDFITTVLKNIGYNVLEARDGIEALIICNENKGEIDLIITDVVMPNMSGDKLASRVKDLYPKLKVLYMSGYADNIITEKGILKEGINYLQKPLTAVTLAQTIRKVLDS</sequence>
<dbReference type="GO" id="GO:0016020">
    <property type="term" value="C:membrane"/>
    <property type="evidence" value="ECO:0007669"/>
    <property type="project" value="InterPro"/>
</dbReference>
<evidence type="ECO:0000256" key="6">
    <source>
        <dbReference type="ARBA" id="ARBA00022729"/>
    </source>
</evidence>
<keyword evidence="12" id="KW-0812">Transmembrane</keyword>
<evidence type="ECO:0000256" key="1">
    <source>
        <dbReference type="ARBA" id="ARBA00000085"/>
    </source>
</evidence>
<dbReference type="SMART" id="SM00086">
    <property type="entry name" value="PAC"/>
    <property type="match status" value="2"/>
</dbReference>
<keyword evidence="12" id="KW-1133">Transmembrane helix</keyword>
<dbReference type="SUPFAM" id="SSF55785">
    <property type="entry name" value="PYP-like sensor domain (PAS domain)"/>
    <property type="match status" value="2"/>
</dbReference>
<dbReference type="SUPFAM" id="SSF47384">
    <property type="entry name" value="Homodimeric domain of signal transducing histidine kinase"/>
    <property type="match status" value="1"/>
</dbReference>
<evidence type="ECO:0000313" key="17">
    <source>
        <dbReference type="EMBL" id="BCB97181.1"/>
    </source>
</evidence>
<dbReference type="Pfam" id="PF00497">
    <property type="entry name" value="SBP_bac_3"/>
    <property type="match status" value="1"/>
</dbReference>
<dbReference type="Gene3D" id="3.30.565.10">
    <property type="entry name" value="Histidine kinase-like ATPase, C-terminal domain"/>
    <property type="match status" value="1"/>
</dbReference>
<keyword evidence="10" id="KW-0902">Two-component regulatory system</keyword>
<evidence type="ECO:0000259" key="15">
    <source>
        <dbReference type="PROSITE" id="PS50112"/>
    </source>
</evidence>
<evidence type="ECO:0000256" key="7">
    <source>
        <dbReference type="ARBA" id="ARBA00022741"/>
    </source>
</evidence>
<feature type="domain" description="Histidine kinase" evidence="13">
    <location>
        <begin position="586"/>
        <end position="809"/>
    </location>
</feature>
<dbReference type="InterPro" id="IPR036097">
    <property type="entry name" value="HisK_dim/P_sf"/>
</dbReference>
<dbReference type="EMBL" id="AP022873">
    <property type="protein sequence ID" value="BCB97181.1"/>
    <property type="molecule type" value="Genomic_DNA"/>
</dbReference>
<name>A0A7G1H4Z3_9BACT</name>
<dbReference type="Gene3D" id="1.10.287.130">
    <property type="match status" value="1"/>
</dbReference>
<evidence type="ECO:0000259" key="14">
    <source>
        <dbReference type="PROSITE" id="PS50110"/>
    </source>
</evidence>
<dbReference type="SMART" id="SM00079">
    <property type="entry name" value="PBPe"/>
    <property type="match status" value="1"/>
</dbReference>
<dbReference type="SMART" id="SM00387">
    <property type="entry name" value="HATPase_c"/>
    <property type="match status" value="1"/>
</dbReference>
<dbReference type="InterPro" id="IPR001320">
    <property type="entry name" value="Iontro_rcpt_C"/>
</dbReference>
<dbReference type="InterPro" id="IPR011006">
    <property type="entry name" value="CheY-like_superfamily"/>
</dbReference>
<dbReference type="Proteomes" id="UP000516360">
    <property type="component" value="Chromosome"/>
</dbReference>
<keyword evidence="6" id="KW-0732">Signal</keyword>
<evidence type="ECO:0000256" key="4">
    <source>
        <dbReference type="ARBA" id="ARBA00022553"/>
    </source>
</evidence>
<dbReference type="CDD" id="cd00082">
    <property type="entry name" value="HisKA"/>
    <property type="match status" value="1"/>
</dbReference>
<dbReference type="CDD" id="cd13530">
    <property type="entry name" value="PBP2_peptides_like"/>
    <property type="match status" value="1"/>
</dbReference>
<evidence type="ECO:0000256" key="5">
    <source>
        <dbReference type="ARBA" id="ARBA00022679"/>
    </source>
</evidence>
<dbReference type="Gene3D" id="3.30.450.20">
    <property type="entry name" value="PAS domain"/>
    <property type="match status" value="2"/>
</dbReference>
<feature type="domain" description="PAS" evidence="15">
    <location>
        <begin position="445"/>
        <end position="518"/>
    </location>
</feature>
<keyword evidence="5" id="KW-0808">Transferase</keyword>
<dbReference type="InterPro" id="IPR035965">
    <property type="entry name" value="PAS-like_dom_sf"/>
</dbReference>
<dbReference type="InterPro" id="IPR001638">
    <property type="entry name" value="Solute-binding_3/MltF_N"/>
</dbReference>
<feature type="transmembrane region" description="Helical" evidence="12">
    <location>
        <begin position="283"/>
        <end position="304"/>
    </location>
</feature>
<dbReference type="Pfam" id="PF00072">
    <property type="entry name" value="Response_reg"/>
    <property type="match status" value="1"/>
</dbReference>
<feature type="transmembrane region" description="Helical" evidence="12">
    <location>
        <begin position="20"/>
        <end position="42"/>
    </location>
</feature>
<dbReference type="SMART" id="SM00091">
    <property type="entry name" value="PAS"/>
    <property type="match status" value="2"/>
</dbReference>
<dbReference type="Gene3D" id="3.40.190.10">
    <property type="entry name" value="Periplasmic binding protein-like II"/>
    <property type="match status" value="2"/>
</dbReference>
<feature type="domain" description="PAS" evidence="15">
    <location>
        <begin position="317"/>
        <end position="370"/>
    </location>
</feature>
<dbReference type="InterPro" id="IPR005467">
    <property type="entry name" value="His_kinase_dom"/>
</dbReference>
<dbReference type="GO" id="GO:0006355">
    <property type="term" value="P:regulation of DNA-templated transcription"/>
    <property type="evidence" value="ECO:0007669"/>
    <property type="project" value="InterPro"/>
</dbReference>
<proteinExistence type="inferred from homology"/>
<dbReference type="PROSITE" id="PS01039">
    <property type="entry name" value="SBP_BACTERIAL_3"/>
    <property type="match status" value="1"/>
</dbReference>
<dbReference type="SMART" id="SM00388">
    <property type="entry name" value="HisKA"/>
    <property type="match status" value="1"/>
</dbReference>
<dbReference type="PANTHER" id="PTHR43065:SF42">
    <property type="entry name" value="TWO-COMPONENT SENSOR PPRA"/>
    <property type="match status" value="1"/>
</dbReference>
<dbReference type="NCBIfam" id="TIGR00229">
    <property type="entry name" value="sensory_box"/>
    <property type="match status" value="2"/>
</dbReference>
<dbReference type="PROSITE" id="PS50112">
    <property type="entry name" value="PAS"/>
    <property type="match status" value="2"/>
</dbReference>
<evidence type="ECO:0000259" key="16">
    <source>
        <dbReference type="PROSITE" id="PS50113"/>
    </source>
</evidence>
<dbReference type="EC" id="2.7.13.3" evidence="3"/>
<comment type="catalytic activity">
    <reaction evidence="1">
        <text>ATP + protein L-histidine = ADP + protein N-phospho-L-histidine.</text>
        <dbReference type="EC" id="2.7.13.3"/>
    </reaction>
</comment>
<comment type="similarity">
    <text evidence="2">Belongs to the bacterial solute-binding protein 3 family.</text>
</comment>
<dbReference type="InterPro" id="IPR003661">
    <property type="entry name" value="HisK_dim/P_dom"/>
</dbReference>
<dbReference type="InterPro" id="IPR000700">
    <property type="entry name" value="PAS-assoc_C"/>
</dbReference>
<dbReference type="InterPro" id="IPR000014">
    <property type="entry name" value="PAS"/>
</dbReference>
<dbReference type="PANTHER" id="PTHR43065">
    <property type="entry name" value="SENSOR HISTIDINE KINASE"/>
    <property type="match status" value="1"/>
</dbReference>
<dbReference type="InterPro" id="IPR004358">
    <property type="entry name" value="Sig_transdc_His_kin-like_C"/>
</dbReference>
<gene>
    <name evidence="17" type="ORF">JZK55_21030</name>
</gene>
<dbReference type="Pfam" id="PF00989">
    <property type="entry name" value="PAS"/>
    <property type="match status" value="1"/>
</dbReference>
<dbReference type="Pfam" id="PF00512">
    <property type="entry name" value="HisKA"/>
    <property type="match status" value="1"/>
</dbReference>
<dbReference type="CDD" id="cd00130">
    <property type="entry name" value="PAS"/>
    <property type="match status" value="2"/>
</dbReference>
<dbReference type="InterPro" id="IPR001789">
    <property type="entry name" value="Sig_transdc_resp-reg_receiver"/>
</dbReference>
<dbReference type="SMART" id="SM00448">
    <property type="entry name" value="REC"/>
    <property type="match status" value="1"/>
</dbReference>
<dbReference type="Pfam" id="PF02518">
    <property type="entry name" value="HATPase_c"/>
    <property type="match status" value="1"/>
</dbReference>
<dbReference type="AlphaFoldDB" id="A0A7G1H4Z3"/>
<dbReference type="InterPro" id="IPR003594">
    <property type="entry name" value="HATPase_dom"/>
</dbReference>
<dbReference type="PROSITE" id="PS50113">
    <property type="entry name" value="PAC"/>
    <property type="match status" value="1"/>
</dbReference>
<dbReference type="GO" id="GO:0005524">
    <property type="term" value="F:ATP binding"/>
    <property type="evidence" value="ECO:0007669"/>
    <property type="project" value="UniProtKB-KW"/>
</dbReference>
<evidence type="ECO:0000313" key="18">
    <source>
        <dbReference type="Proteomes" id="UP000516360"/>
    </source>
</evidence>
<evidence type="ECO:0000256" key="11">
    <source>
        <dbReference type="PROSITE-ProRule" id="PRU00169"/>
    </source>
</evidence>
<dbReference type="SUPFAM" id="SSF55874">
    <property type="entry name" value="ATPase domain of HSP90 chaperone/DNA topoisomerase II/histidine kinase"/>
    <property type="match status" value="1"/>
</dbReference>
<keyword evidence="7" id="KW-0547">Nucleotide-binding</keyword>
<keyword evidence="12" id="KW-0472">Membrane</keyword>
<dbReference type="PRINTS" id="PR00344">
    <property type="entry name" value="BCTRLSENSOR"/>
</dbReference>
<dbReference type="KEGG" id="dtp:JZK55_21030"/>
<evidence type="ECO:0000256" key="12">
    <source>
        <dbReference type="SAM" id="Phobius"/>
    </source>
</evidence>